<dbReference type="OrthoDB" id="3078652at2"/>
<keyword evidence="1" id="KW-0472">Membrane</keyword>
<dbReference type="HOGENOM" id="CLU_1894278_0_0_0"/>
<keyword evidence="3" id="KW-1185">Reference proteome</keyword>
<evidence type="ECO:0000313" key="3">
    <source>
        <dbReference type="Proteomes" id="UP000002220"/>
    </source>
</evidence>
<proteinExistence type="predicted"/>
<sequence length="134" mass="14959">MKPLRVIIAAYMVVITVAFVWTKAASVWISIQISFANEQTMIFSSMVDQASEASQQMPPNVPAIISCLDYTRSYYPPGTKQTVGSPSSQVVERTRSLAERQMIGMLRQATNKDFGDDAEDWIIEYTQTQPSVSN</sequence>
<keyword evidence="1" id="KW-0812">Transmembrane</keyword>
<name>D5SWB6_PLAL2</name>
<dbReference type="AlphaFoldDB" id="D5SWB6"/>
<evidence type="ECO:0000256" key="1">
    <source>
        <dbReference type="SAM" id="Phobius"/>
    </source>
</evidence>
<dbReference type="EMBL" id="CP001744">
    <property type="protein sequence ID" value="ADG69509.1"/>
    <property type="molecule type" value="Genomic_DNA"/>
</dbReference>
<organism evidence="2 3">
    <name type="scientific">Planctopirus limnophila (strain ATCC 43296 / DSM 3776 / IFAM 1008 / Mu 290)</name>
    <name type="common">Planctomyces limnophilus</name>
    <dbReference type="NCBI Taxonomy" id="521674"/>
    <lineage>
        <taxon>Bacteria</taxon>
        <taxon>Pseudomonadati</taxon>
        <taxon>Planctomycetota</taxon>
        <taxon>Planctomycetia</taxon>
        <taxon>Planctomycetales</taxon>
        <taxon>Planctomycetaceae</taxon>
        <taxon>Planctopirus</taxon>
    </lineage>
</organism>
<dbReference type="Proteomes" id="UP000002220">
    <property type="component" value="Chromosome"/>
</dbReference>
<accession>D5SWB6</accession>
<reference evidence="2 3" key="1">
    <citation type="journal article" date="2010" name="Stand. Genomic Sci.">
        <title>Complete genome sequence of Planctomyces limnophilus type strain (Mu 290).</title>
        <authorList>
            <person name="Labutti K."/>
            <person name="Sikorski J."/>
            <person name="Schneider S."/>
            <person name="Nolan M."/>
            <person name="Lucas S."/>
            <person name="Glavina Del Rio T."/>
            <person name="Tice H."/>
            <person name="Cheng J.F."/>
            <person name="Goodwin L."/>
            <person name="Pitluck S."/>
            <person name="Liolios K."/>
            <person name="Ivanova N."/>
            <person name="Mavromatis K."/>
            <person name="Mikhailova N."/>
            <person name="Pati A."/>
            <person name="Chen A."/>
            <person name="Palaniappan K."/>
            <person name="Land M."/>
            <person name="Hauser L."/>
            <person name="Chang Y.J."/>
            <person name="Jeffries C.D."/>
            <person name="Tindall B.J."/>
            <person name="Rohde M."/>
            <person name="Goker M."/>
            <person name="Woyke T."/>
            <person name="Bristow J."/>
            <person name="Eisen J.A."/>
            <person name="Markowitz V."/>
            <person name="Hugenholtz P."/>
            <person name="Kyrpides N.C."/>
            <person name="Klenk H.P."/>
            <person name="Lapidus A."/>
        </authorList>
    </citation>
    <scope>NUCLEOTIDE SEQUENCE [LARGE SCALE GENOMIC DNA]</scope>
    <source>
        <strain evidence="3">ATCC 43296 / DSM 3776 / IFAM 1008 / 290</strain>
    </source>
</reference>
<gene>
    <name evidence="2" type="ordered locus">Plim_3697</name>
</gene>
<feature type="transmembrane region" description="Helical" evidence="1">
    <location>
        <begin position="6"/>
        <end position="31"/>
    </location>
</feature>
<keyword evidence="1" id="KW-1133">Transmembrane helix</keyword>
<dbReference type="STRING" id="521674.Plim_3697"/>
<dbReference type="KEGG" id="plm:Plim_3697"/>
<protein>
    <submittedName>
        <fullName evidence="2">Uncharacterized protein</fullName>
    </submittedName>
</protein>
<evidence type="ECO:0000313" key="2">
    <source>
        <dbReference type="EMBL" id="ADG69509.1"/>
    </source>
</evidence>
<dbReference type="RefSeq" id="WP_013111940.1">
    <property type="nucleotide sequence ID" value="NC_014148.1"/>
</dbReference>